<name>A0AAW1FLK5_ZOAVI</name>
<evidence type="ECO:0000313" key="2">
    <source>
        <dbReference type="Proteomes" id="UP001488805"/>
    </source>
</evidence>
<dbReference type="AlphaFoldDB" id="A0AAW1FLK5"/>
<protein>
    <submittedName>
        <fullName evidence="1">Uncharacterized protein</fullName>
    </submittedName>
</protein>
<accession>A0AAW1FLK5</accession>
<sequence length="103" mass="11656">MRSGIGSREELEKPGFIVSLVEWDISLLEGTPEAGNCPAVNWPQCGCGYSIGTLTIWKSVFLVRDRDGYGLKVDSVQMMCRWNFWVRRDGRCAKEQLWQNVAG</sequence>
<comment type="caution">
    <text evidence="1">The sequence shown here is derived from an EMBL/GenBank/DDBJ whole genome shotgun (WGS) entry which is preliminary data.</text>
</comment>
<reference evidence="1 2" key="1">
    <citation type="journal article" date="2024" name="Genome Biol. Evol.">
        <title>Chromosome-level genome assembly of the viviparous eelpout Zoarces viviparus.</title>
        <authorList>
            <person name="Fuhrmann N."/>
            <person name="Brasseur M.V."/>
            <person name="Bakowski C.E."/>
            <person name="Podsiadlowski L."/>
            <person name="Prost S."/>
            <person name="Krehenwinkel H."/>
            <person name="Mayer C."/>
        </authorList>
    </citation>
    <scope>NUCLEOTIDE SEQUENCE [LARGE SCALE GENOMIC DNA]</scope>
    <source>
        <strain evidence="1">NO-MEL_2022_Ind0_liver</strain>
    </source>
</reference>
<dbReference type="Proteomes" id="UP001488805">
    <property type="component" value="Unassembled WGS sequence"/>
</dbReference>
<evidence type="ECO:0000313" key="1">
    <source>
        <dbReference type="EMBL" id="KAK9535757.1"/>
    </source>
</evidence>
<dbReference type="EMBL" id="JBCEZU010000056">
    <property type="protein sequence ID" value="KAK9535757.1"/>
    <property type="molecule type" value="Genomic_DNA"/>
</dbReference>
<gene>
    <name evidence="1" type="ORF">VZT92_008118</name>
</gene>
<keyword evidence="2" id="KW-1185">Reference proteome</keyword>
<organism evidence="1 2">
    <name type="scientific">Zoarces viviparus</name>
    <name type="common">Viviparous eelpout</name>
    <name type="synonym">Blennius viviparus</name>
    <dbReference type="NCBI Taxonomy" id="48416"/>
    <lineage>
        <taxon>Eukaryota</taxon>
        <taxon>Metazoa</taxon>
        <taxon>Chordata</taxon>
        <taxon>Craniata</taxon>
        <taxon>Vertebrata</taxon>
        <taxon>Euteleostomi</taxon>
        <taxon>Actinopterygii</taxon>
        <taxon>Neopterygii</taxon>
        <taxon>Teleostei</taxon>
        <taxon>Neoteleostei</taxon>
        <taxon>Acanthomorphata</taxon>
        <taxon>Eupercaria</taxon>
        <taxon>Perciformes</taxon>
        <taxon>Cottioidei</taxon>
        <taxon>Zoarcales</taxon>
        <taxon>Zoarcidae</taxon>
        <taxon>Zoarcinae</taxon>
        <taxon>Zoarces</taxon>
    </lineage>
</organism>
<proteinExistence type="predicted"/>